<dbReference type="CDD" id="cd04301">
    <property type="entry name" value="NAT_SF"/>
    <property type="match status" value="1"/>
</dbReference>
<organism evidence="2 3">
    <name type="scientific">Roseimaritima multifibrata</name>
    <dbReference type="NCBI Taxonomy" id="1930274"/>
    <lineage>
        <taxon>Bacteria</taxon>
        <taxon>Pseudomonadati</taxon>
        <taxon>Planctomycetota</taxon>
        <taxon>Planctomycetia</taxon>
        <taxon>Pirellulales</taxon>
        <taxon>Pirellulaceae</taxon>
        <taxon>Roseimaritima</taxon>
    </lineage>
</organism>
<dbReference type="InterPro" id="IPR000182">
    <property type="entry name" value="GNAT_dom"/>
</dbReference>
<dbReference type="Pfam" id="PF00583">
    <property type="entry name" value="Acetyltransf_1"/>
    <property type="match status" value="1"/>
</dbReference>
<dbReference type="GO" id="GO:0016747">
    <property type="term" value="F:acyltransferase activity, transferring groups other than amino-acyl groups"/>
    <property type="evidence" value="ECO:0007669"/>
    <property type="project" value="InterPro"/>
</dbReference>
<sequence length="167" mass="18701">MPEINIREMTTEDASVVVSLNQAVVDVTSPMDLTRFGELYEISTLKRSVEIDDQVVAFILGMESNSSYKNDNYAWFSARIKSFLYIDRVVVSERCRGLGVGRLLYSQMQDHAVRTNASTICAEVTLEPPNHQSLQFHRKAGFEQIGIRVVDDGKQLSMLARPVAAVS</sequence>
<dbReference type="SUPFAM" id="SSF55729">
    <property type="entry name" value="Acyl-CoA N-acyltransferases (Nat)"/>
    <property type="match status" value="1"/>
</dbReference>
<gene>
    <name evidence="2" type="ORF">FF011L_06980</name>
</gene>
<evidence type="ECO:0000313" key="3">
    <source>
        <dbReference type="Proteomes" id="UP000320672"/>
    </source>
</evidence>
<dbReference type="PIRSF" id="PIRSF028520">
    <property type="entry name" value="UCP028520"/>
    <property type="match status" value="1"/>
</dbReference>
<dbReference type="RefSeq" id="WP_145350130.1">
    <property type="nucleotide sequence ID" value="NZ_CP036262.1"/>
</dbReference>
<protein>
    <submittedName>
        <fullName evidence="2">Acetyltransferase (GNAT) family protein</fullName>
    </submittedName>
</protein>
<evidence type="ECO:0000313" key="2">
    <source>
        <dbReference type="EMBL" id="QDS91962.1"/>
    </source>
</evidence>
<feature type="domain" description="N-acetyltransferase" evidence="1">
    <location>
        <begin position="4"/>
        <end position="163"/>
    </location>
</feature>
<keyword evidence="3" id="KW-1185">Reference proteome</keyword>
<name>A0A517MAP8_9BACT</name>
<reference evidence="2 3" key="1">
    <citation type="submission" date="2019-02" db="EMBL/GenBank/DDBJ databases">
        <title>Deep-cultivation of Planctomycetes and their phenomic and genomic characterization uncovers novel biology.</title>
        <authorList>
            <person name="Wiegand S."/>
            <person name="Jogler M."/>
            <person name="Boedeker C."/>
            <person name="Pinto D."/>
            <person name="Vollmers J."/>
            <person name="Rivas-Marin E."/>
            <person name="Kohn T."/>
            <person name="Peeters S.H."/>
            <person name="Heuer A."/>
            <person name="Rast P."/>
            <person name="Oberbeckmann S."/>
            <person name="Bunk B."/>
            <person name="Jeske O."/>
            <person name="Meyerdierks A."/>
            <person name="Storesund J.E."/>
            <person name="Kallscheuer N."/>
            <person name="Luecker S."/>
            <person name="Lage O.M."/>
            <person name="Pohl T."/>
            <person name="Merkel B.J."/>
            <person name="Hornburger P."/>
            <person name="Mueller R.-W."/>
            <person name="Bruemmer F."/>
            <person name="Labrenz M."/>
            <person name="Spormann A.M."/>
            <person name="Op den Camp H."/>
            <person name="Overmann J."/>
            <person name="Amann R."/>
            <person name="Jetten M.S.M."/>
            <person name="Mascher T."/>
            <person name="Medema M.H."/>
            <person name="Devos D.P."/>
            <person name="Kaster A.-K."/>
            <person name="Ovreas L."/>
            <person name="Rohde M."/>
            <person name="Galperin M.Y."/>
            <person name="Jogler C."/>
        </authorList>
    </citation>
    <scope>NUCLEOTIDE SEQUENCE [LARGE SCALE GENOMIC DNA]</scope>
    <source>
        <strain evidence="2 3">FF011L</strain>
    </source>
</reference>
<dbReference type="KEGG" id="rml:FF011L_06980"/>
<evidence type="ECO:0000259" key="1">
    <source>
        <dbReference type="PROSITE" id="PS51186"/>
    </source>
</evidence>
<proteinExistence type="predicted"/>
<dbReference type="Proteomes" id="UP000320672">
    <property type="component" value="Chromosome"/>
</dbReference>
<dbReference type="AlphaFoldDB" id="A0A517MAP8"/>
<dbReference type="PROSITE" id="PS51186">
    <property type="entry name" value="GNAT"/>
    <property type="match status" value="1"/>
</dbReference>
<dbReference type="InterPro" id="IPR016890">
    <property type="entry name" value="UCP028520"/>
</dbReference>
<dbReference type="Gene3D" id="3.40.630.30">
    <property type="match status" value="1"/>
</dbReference>
<dbReference type="OrthoDB" id="9798006at2"/>
<dbReference type="EMBL" id="CP036262">
    <property type="protein sequence ID" value="QDS91962.1"/>
    <property type="molecule type" value="Genomic_DNA"/>
</dbReference>
<dbReference type="InterPro" id="IPR016181">
    <property type="entry name" value="Acyl_CoA_acyltransferase"/>
</dbReference>
<keyword evidence="2" id="KW-0808">Transferase</keyword>
<accession>A0A517MAP8</accession>